<feature type="transmembrane region" description="Helical" evidence="10">
    <location>
        <begin position="12"/>
        <end position="33"/>
    </location>
</feature>
<dbReference type="PANTHER" id="PTHR32089">
    <property type="entry name" value="METHYL-ACCEPTING CHEMOTAXIS PROTEIN MCPB"/>
    <property type="match status" value="1"/>
</dbReference>
<dbReference type="Pfam" id="PF00015">
    <property type="entry name" value="MCPsignal"/>
    <property type="match status" value="1"/>
</dbReference>
<keyword evidence="5 10" id="KW-1133">Transmembrane helix</keyword>
<evidence type="ECO:0000256" key="5">
    <source>
        <dbReference type="ARBA" id="ARBA00022989"/>
    </source>
</evidence>
<keyword evidence="9" id="KW-0175">Coiled coil</keyword>
<dbReference type="CDD" id="cd18773">
    <property type="entry name" value="PDC1_HK_sensor"/>
    <property type="match status" value="1"/>
</dbReference>
<dbReference type="SUPFAM" id="SSF58104">
    <property type="entry name" value="Methyl-accepting chemotaxis protein (MCP) signaling domain"/>
    <property type="match status" value="1"/>
</dbReference>
<evidence type="ECO:0000313" key="13">
    <source>
        <dbReference type="Proteomes" id="UP000288028"/>
    </source>
</evidence>
<accession>A0A430B4X1</accession>
<dbReference type="SUPFAM" id="SSF103190">
    <property type="entry name" value="Sensory domain-like"/>
    <property type="match status" value="1"/>
</dbReference>
<comment type="caution">
    <text evidence="12">The sequence shown here is derived from an EMBL/GenBank/DDBJ whole genome shotgun (WGS) entry which is preliminary data.</text>
</comment>
<evidence type="ECO:0000256" key="4">
    <source>
        <dbReference type="ARBA" id="ARBA00022692"/>
    </source>
</evidence>
<dbReference type="GO" id="GO:0006935">
    <property type="term" value="P:chemotaxis"/>
    <property type="evidence" value="ECO:0007669"/>
    <property type="project" value="UniProtKB-KW"/>
</dbReference>
<keyword evidence="13" id="KW-1185">Reference proteome</keyword>
<evidence type="ECO:0000256" key="6">
    <source>
        <dbReference type="ARBA" id="ARBA00023136"/>
    </source>
</evidence>
<dbReference type="InterPro" id="IPR004089">
    <property type="entry name" value="MCPsignal_dom"/>
</dbReference>
<dbReference type="Pfam" id="PF02743">
    <property type="entry name" value="dCache_1"/>
    <property type="match status" value="1"/>
</dbReference>
<protein>
    <recommendedName>
        <fullName evidence="11">Methyl-accepting transducer domain-containing protein</fullName>
    </recommendedName>
</protein>
<dbReference type="PANTHER" id="PTHR32089:SF112">
    <property type="entry name" value="LYSOZYME-LIKE PROTEIN-RELATED"/>
    <property type="match status" value="1"/>
</dbReference>
<evidence type="ECO:0000256" key="9">
    <source>
        <dbReference type="SAM" id="Coils"/>
    </source>
</evidence>
<keyword evidence="2" id="KW-1003">Cell membrane</keyword>
<dbReference type="PROSITE" id="PS50111">
    <property type="entry name" value="CHEMOTAXIS_TRANSDUC_2"/>
    <property type="match status" value="1"/>
</dbReference>
<proteinExistence type="predicted"/>
<dbReference type="Gene3D" id="6.10.340.10">
    <property type="match status" value="1"/>
</dbReference>
<reference evidence="12 13" key="1">
    <citation type="submission" date="2017-05" db="EMBL/GenBank/DDBJ databases">
        <title>Vagococcus spp. assemblies.</title>
        <authorList>
            <person name="Gulvik C.A."/>
        </authorList>
    </citation>
    <scope>NUCLEOTIDE SEQUENCE [LARGE SCALE GENOMIC DNA]</scope>
    <source>
        <strain evidence="12 13">SS1714</strain>
    </source>
</reference>
<keyword evidence="3" id="KW-0145">Chemotaxis</keyword>
<feature type="coiled-coil region" evidence="9">
    <location>
        <begin position="650"/>
        <end position="677"/>
    </location>
</feature>
<keyword evidence="6 10" id="KW-0472">Membrane</keyword>
<dbReference type="OrthoDB" id="9760371at2"/>
<evidence type="ECO:0000256" key="2">
    <source>
        <dbReference type="ARBA" id="ARBA00022475"/>
    </source>
</evidence>
<dbReference type="GO" id="GO:0005886">
    <property type="term" value="C:plasma membrane"/>
    <property type="evidence" value="ECO:0007669"/>
    <property type="project" value="UniProtKB-SubCell"/>
</dbReference>
<dbReference type="SMART" id="SM00283">
    <property type="entry name" value="MA"/>
    <property type="match status" value="1"/>
</dbReference>
<keyword evidence="4 10" id="KW-0812">Transmembrane</keyword>
<dbReference type="AlphaFoldDB" id="A0A430B4X1"/>
<evidence type="ECO:0000259" key="11">
    <source>
        <dbReference type="PROSITE" id="PS50111"/>
    </source>
</evidence>
<sequence>MKKERNKSIGPYIIGFIVAIGLLPVLVVLFLNMRLMINTIDNRISVESKNSISRVQNRIEGIQDTAEKATDEISKNELLRQPVDTPEERLAVEGLLKMIRNTDATFGDIYFAPKGHAIVSSIGVNTEVAKYSNRDWYTKALEDPKVVHLSKPTADINTGEIIMTLSKAVLSNNEFMGVLAIDINMEEISKIINNTKIGRSGRMILLTQDGDILGSGDPKERNTNAKDQPFFQQITKKKGDIKTKTGHSHYIQTEDGLIIVAGIINKEFQVEKEAMMKISAIVTVTWGLLAIVIALFITKQIIKVAKVLVNSFEKASKGDLRAKVTNLRGVEYAEGAEKSQSKLHNLFGTGEVKEHGTEINQIVVAFNNMLDGFAKLVKNIQGESNQIADMSISLSDISKQTNSATEEVSETITGIAQATSSQAIDAEKTVTQMNELGSTIEVINQSAVNMNEKALEANDDNRNNSSLMHHVHENWELERNKLKALVDDMGVMNGDIQNINKIIQVITDISTQTNLLALNASIEAARAGEAGKGFAVVAEEVRKLAEQSSESTKDIEAIIAEIQLKSNQMVNQVTDSYEGGMKQTEAINNAIDSTNKVTGQFENIIQEIQAIDMLSQEVKNQKDSVMFAVENISASTQENAAGTEEVSANAEEILATMEEFTANIHSLEQIAESLKKQANSFDI</sequence>
<organism evidence="12 13">
    <name type="scientific">Vagococcus carniphilus</name>
    <dbReference type="NCBI Taxonomy" id="218144"/>
    <lineage>
        <taxon>Bacteria</taxon>
        <taxon>Bacillati</taxon>
        <taxon>Bacillota</taxon>
        <taxon>Bacilli</taxon>
        <taxon>Lactobacillales</taxon>
        <taxon>Enterococcaceae</taxon>
        <taxon>Vagococcus</taxon>
    </lineage>
</organism>
<dbReference type="RefSeq" id="WP_126793138.1">
    <property type="nucleotide sequence ID" value="NZ_CP060720.1"/>
</dbReference>
<evidence type="ECO:0000256" key="1">
    <source>
        <dbReference type="ARBA" id="ARBA00004651"/>
    </source>
</evidence>
<gene>
    <name evidence="12" type="ORF">CBF28_06380</name>
</gene>
<evidence type="ECO:0000256" key="8">
    <source>
        <dbReference type="PROSITE-ProRule" id="PRU00284"/>
    </source>
</evidence>
<dbReference type="InterPro" id="IPR033479">
    <property type="entry name" value="dCache_1"/>
</dbReference>
<comment type="subcellular location">
    <subcellularLocation>
        <location evidence="1">Cell membrane</location>
        <topology evidence="1">Multi-pass membrane protein</topology>
    </subcellularLocation>
</comment>
<dbReference type="GO" id="GO:0007165">
    <property type="term" value="P:signal transduction"/>
    <property type="evidence" value="ECO:0007669"/>
    <property type="project" value="UniProtKB-KW"/>
</dbReference>
<dbReference type="InterPro" id="IPR029151">
    <property type="entry name" value="Sensor-like_sf"/>
</dbReference>
<evidence type="ECO:0000256" key="3">
    <source>
        <dbReference type="ARBA" id="ARBA00022500"/>
    </source>
</evidence>
<keyword evidence="7 8" id="KW-0807">Transducer</keyword>
<dbReference type="Gene3D" id="3.30.450.20">
    <property type="entry name" value="PAS domain"/>
    <property type="match status" value="1"/>
</dbReference>
<evidence type="ECO:0000256" key="7">
    <source>
        <dbReference type="ARBA" id="ARBA00023224"/>
    </source>
</evidence>
<dbReference type="Proteomes" id="UP000288028">
    <property type="component" value="Unassembled WGS sequence"/>
</dbReference>
<evidence type="ECO:0000256" key="10">
    <source>
        <dbReference type="SAM" id="Phobius"/>
    </source>
</evidence>
<name>A0A430B4X1_9ENTE</name>
<dbReference type="Gene3D" id="1.10.287.950">
    <property type="entry name" value="Methyl-accepting chemotaxis protein"/>
    <property type="match status" value="1"/>
</dbReference>
<feature type="transmembrane region" description="Helical" evidence="10">
    <location>
        <begin position="278"/>
        <end position="297"/>
    </location>
</feature>
<evidence type="ECO:0000313" key="12">
    <source>
        <dbReference type="EMBL" id="RSU15348.1"/>
    </source>
</evidence>
<dbReference type="EMBL" id="NGKB01000005">
    <property type="protein sequence ID" value="RSU15348.1"/>
    <property type="molecule type" value="Genomic_DNA"/>
</dbReference>
<dbReference type="GeneID" id="95580676"/>
<feature type="domain" description="Methyl-accepting transducer" evidence="11">
    <location>
        <begin position="397"/>
        <end position="654"/>
    </location>
</feature>